<dbReference type="Proteomes" id="UP001602089">
    <property type="component" value="Unassembled WGS sequence"/>
</dbReference>
<gene>
    <name evidence="2" type="ORF">ACFYY5_32470</name>
</gene>
<dbReference type="InterPro" id="IPR012654">
    <property type="entry name" value="CHP02391"/>
</dbReference>
<dbReference type="RefSeq" id="WP_195021881.1">
    <property type="nucleotide sequence ID" value="NZ_JADLPS010000001.1"/>
</dbReference>
<reference evidence="2 3" key="1">
    <citation type="submission" date="2024-10" db="EMBL/GenBank/DDBJ databases">
        <title>The Natural Products Discovery Center: Release of the First 8490 Sequenced Strains for Exploring Actinobacteria Biosynthetic Diversity.</title>
        <authorList>
            <person name="Kalkreuter E."/>
            <person name="Kautsar S.A."/>
            <person name="Yang D."/>
            <person name="Bader C.D."/>
            <person name="Teijaro C.N."/>
            <person name="Fluegel L."/>
            <person name="Davis C.M."/>
            <person name="Simpson J.R."/>
            <person name="Lauterbach L."/>
            <person name="Steele A.D."/>
            <person name="Gui C."/>
            <person name="Meng S."/>
            <person name="Li G."/>
            <person name="Viehrig K."/>
            <person name="Ye F."/>
            <person name="Su P."/>
            <person name="Kiefer A.F."/>
            <person name="Nichols A."/>
            <person name="Cepeda A.J."/>
            <person name="Yan W."/>
            <person name="Fan B."/>
            <person name="Jiang Y."/>
            <person name="Adhikari A."/>
            <person name="Zheng C.-J."/>
            <person name="Schuster L."/>
            <person name="Cowan T.M."/>
            <person name="Smanski M.J."/>
            <person name="Chevrette M.G."/>
            <person name="De Carvalho L.P.S."/>
            <person name="Shen B."/>
        </authorList>
    </citation>
    <scope>NUCLEOTIDE SEQUENCE [LARGE SCALE GENOMIC DNA]</scope>
    <source>
        <strain evidence="2 3">NPDC001867</strain>
    </source>
</reference>
<sequence>MTQLDTEWAIKQITEFLSVTDQIPYTNRPGSGVIRLGSHQRGSESDAAGLAHVVEKILDRVIPNWPREPAEKPDPKKPGSNWVHLREWTSRAKAALEREEELSAKLGDDAPRLDAGKLHPWVWQAAQSLWRTGHYRNAVSQAALQINAEAQSKIDRRDVSEKSLFDNVFSVADPKPLEPRLRLMDNDGSKTFASVHRGAASFAEGLYATYRNPNSHLVQEELPEQEALEQLAAWSLLARLVDQAKLVKA</sequence>
<evidence type="ECO:0000313" key="3">
    <source>
        <dbReference type="Proteomes" id="UP001602089"/>
    </source>
</evidence>
<proteinExistence type="predicted"/>
<dbReference type="Pfam" id="PF09509">
    <property type="entry name" value="Hypoth_Ymh"/>
    <property type="match status" value="1"/>
</dbReference>
<accession>A0ABW6TN77</accession>
<dbReference type="EMBL" id="JBIATK010000015">
    <property type="protein sequence ID" value="MFF4027572.1"/>
    <property type="molecule type" value="Genomic_DNA"/>
</dbReference>
<name>A0ABW6TN77_9NOCA</name>
<comment type="caution">
    <text evidence="2">The sequence shown here is derived from an EMBL/GenBank/DDBJ whole genome shotgun (WGS) entry which is preliminary data.</text>
</comment>
<evidence type="ECO:0000313" key="2">
    <source>
        <dbReference type="EMBL" id="MFF4027572.1"/>
    </source>
</evidence>
<organism evidence="2 3">
    <name type="scientific">Nocardia elegans</name>
    <dbReference type="NCBI Taxonomy" id="300029"/>
    <lineage>
        <taxon>Bacteria</taxon>
        <taxon>Bacillati</taxon>
        <taxon>Actinomycetota</taxon>
        <taxon>Actinomycetes</taxon>
        <taxon>Mycobacteriales</taxon>
        <taxon>Nocardiaceae</taxon>
        <taxon>Nocardia</taxon>
    </lineage>
</organism>
<keyword evidence="3" id="KW-1185">Reference proteome</keyword>
<feature type="domain" description="Conserved hypothetical protein CHP02391" evidence="1">
    <location>
        <begin position="117"/>
        <end position="240"/>
    </location>
</feature>
<evidence type="ECO:0000259" key="1">
    <source>
        <dbReference type="Pfam" id="PF09509"/>
    </source>
</evidence>
<protein>
    <submittedName>
        <fullName evidence="2">TIGR02391 family protein</fullName>
    </submittedName>
</protein>